<comment type="subcellular location">
    <subcellularLocation>
        <location evidence="6">Cytoplasm</location>
    </subcellularLocation>
</comment>
<dbReference type="SUPFAM" id="SSF81271">
    <property type="entry name" value="TGS-like"/>
    <property type="match status" value="1"/>
</dbReference>
<reference evidence="9 10" key="1">
    <citation type="submission" date="2011-02" db="EMBL/GenBank/DDBJ databases">
        <title>The Genome Sequence of Sphaeroforma arctica JP610.</title>
        <authorList>
            <consortium name="The Broad Institute Genome Sequencing Platform"/>
            <person name="Russ C."/>
            <person name="Cuomo C."/>
            <person name="Young S.K."/>
            <person name="Zeng Q."/>
            <person name="Gargeya S."/>
            <person name="Alvarado L."/>
            <person name="Berlin A."/>
            <person name="Chapman S.B."/>
            <person name="Chen Z."/>
            <person name="Freedman E."/>
            <person name="Gellesch M."/>
            <person name="Goldberg J."/>
            <person name="Griggs A."/>
            <person name="Gujja S."/>
            <person name="Heilman E."/>
            <person name="Heiman D."/>
            <person name="Howarth C."/>
            <person name="Mehta T."/>
            <person name="Neiman D."/>
            <person name="Pearson M."/>
            <person name="Roberts A."/>
            <person name="Saif S."/>
            <person name="Shea T."/>
            <person name="Shenoy N."/>
            <person name="Sisk P."/>
            <person name="Stolte C."/>
            <person name="Sykes S."/>
            <person name="White J."/>
            <person name="Yandava C."/>
            <person name="Burger G."/>
            <person name="Gray M.W."/>
            <person name="Holland P.W.H."/>
            <person name="King N."/>
            <person name="Lang F.B.F."/>
            <person name="Roger A.J."/>
            <person name="Ruiz-Trillo I."/>
            <person name="Haas B."/>
            <person name="Nusbaum C."/>
            <person name="Birren B."/>
        </authorList>
    </citation>
    <scope>NUCLEOTIDE SEQUENCE [LARGE SCALE GENOMIC DNA]</scope>
    <source>
        <strain evidence="9 10">JP610</strain>
    </source>
</reference>
<dbReference type="GO" id="GO:0005737">
    <property type="term" value="C:cytoplasm"/>
    <property type="evidence" value="ECO:0007669"/>
    <property type="project" value="UniProtKB-SubCell"/>
</dbReference>
<dbReference type="CDD" id="cd01900">
    <property type="entry name" value="YchF"/>
    <property type="match status" value="1"/>
</dbReference>
<dbReference type="OrthoDB" id="424823at2759"/>
<accession>A0A0L0GCS6</accession>
<sequence>MPPKKKQVTEEPKPLLGRFGTSLSCGIVGVPNVGKSTFFNVLCNMEALAANYPFATIDPNESQVPVPDERFDFLVETHTPKSVIPAILKVWDIAGLVKGASTGEGLGNAFLSHINAVDGIIHMVRCFDDADVTHVDGTVDPVRDLETIHEELRIKDVEKLMKTLPELRKRVARSGKDKAAALALEYAEKFYQHLEVEKKDMRSGTWTAKEIEAANDYLFLSSKPAIYLVNLSGKDYIRKKNKYMMKVKTWIDARNPGDMMIPWSGEFEEQIREMEPEDRAKYLEENKVQSALPKIIKAAYKSLRLQYFFTAGPDEVRAWTIREGDKAPRAAGKIHTDFEKGFIMADVMKYTDFHEHKTENAVKAAGKYRQEGKNYVVADGDIIFFKFNN</sequence>
<dbReference type="Gene3D" id="3.10.20.30">
    <property type="match status" value="1"/>
</dbReference>
<comment type="similarity">
    <text evidence="6">Belongs to the TRAFAC class OBG-HflX-like GTPase superfamily. OBG GTPase family. YchF/OLA1 subfamily.</text>
</comment>
<keyword evidence="6" id="KW-0963">Cytoplasm</keyword>
<dbReference type="InterPro" id="IPR031167">
    <property type="entry name" value="G_OBG"/>
</dbReference>
<dbReference type="CDD" id="cd04867">
    <property type="entry name" value="TGS_YchF_OLA1"/>
    <property type="match status" value="1"/>
</dbReference>
<dbReference type="Proteomes" id="UP000054560">
    <property type="component" value="Unassembled WGS sequence"/>
</dbReference>
<dbReference type="GO" id="GO:0043023">
    <property type="term" value="F:ribosomal large subunit binding"/>
    <property type="evidence" value="ECO:0007669"/>
    <property type="project" value="UniProtKB-UniRule"/>
</dbReference>
<evidence type="ECO:0000256" key="1">
    <source>
        <dbReference type="ARBA" id="ARBA00001946"/>
    </source>
</evidence>
<dbReference type="InterPro" id="IPR006073">
    <property type="entry name" value="GTP-bd"/>
</dbReference>
<evidence type="ECO:0000259" key="7">
    <source>
        <dbReference type="PROSITE" id="PS51710"/>
    </source>
</evidence>
<dbReference type="eggNOG" id="KOG1491">
    <property type="taxonomic scope" value="Eukaryota"/>
</dbReference>
<evidence type="ECO:0000256" key="5">
    <source>
        <dbReference type="ARBA" id="ARBA00022842"/>
    </source>
</evidence>
<keyword evidence="5" id="KW-0460">Magnesium</keyword>
<dbReference type="InterPro" id="IPR012675">
    <property type="entry name" value="Beta-grasp_dom_sf"/>
</dbReference>
<dbReference type="GO" id="GO:0046872">
    <property type="term" value="F:metal ion binding"/>
    <property type="evidence" value="ECO:0007669"/>
    <property type="project" value="UniProtKB-KW"/>
</dbReference>
<evidence type="ECO:0000313" key="9">
    <source>
        <dbReference type="EMBL" id="KNC86691.1"/>
    </source>
</evidence>
<proteinExistence type="inferred from homology"/>
<keyword evidence="6" id="KW-0378">Hydrolase</keyword>
<dbReference type="PRINTS" id="PR00326">
    <property type="entry name" value="GTP1OBG"/>
</dbReference>
<dbReference type="InterPro" id="IPR013029">
    <property type="entry name" value="YchF_C"/>
</dbReference>
<dbReference type="InterPro" id="IPR004396">
    <property type="entry name" value="ATPase_YchF/OLA1"/>
</dbReference>
<feature type="domain" description="OBG-type G" evidence="7">
    <location>
        <begin position="23"/>
        <end position="283"/>
    </location>
</feature>
<dbReference type="GeneID" id="25901663"/>
<dbReference type="STRING" id="667725.A0A0L0GCS6"/>
<protein>
    <recommendedName>
        <fullName evidence="6">Obg-like ATPase 1</fullName>
    </recommendedName>
</protein>
<feature type="domain" description="TGS" evidence="8">
    <location>
        <begin position="304"/>
        <end position="387"/>
    </location>
</feature>
<evidence type="ECO:0000256" key="4">
    <source>
        <dbReference type="ARBA" id="ARBA00022840"/>
    </source>
</evidence>
<dbReference type="GO" id="GO:0016887">
    <property type="term" value="F:ATP hydrolysis activity"/>
    <property type="evidence" value="ECO:0007669"/>
    <property type="project" value="UniProtKB-UniRule"/>
</dbReference>
<dbReference type="InterPro" id="IPR041706">
    <property type="entry name" value="YchF_N"/>
</dbReference>
<dbReference type="GO" id="GO:0005525">
    <property type="term" value="F:GTP binding"/>
    <property type="evidence" value="ECO:0007669"/>
    <property type="project" value="InterPro"/>
</dbReference>
<keyword evidence="10" id="KW-1185">Reference proteome</keyword>
<dbReference type="Pfam" id="PF01926">
    <property type="entry name" value="MMR_HSR1"/>
    <property type="match status" value="1"/>
</dbReference>
<dbReference type="PANTHER" id="PTHR23305">
    <property type="entry name" value="OBG GTPASE FAMILY"/>
    <property type="match status" value="1"/>
</dbReference>
<comment type="subunit">
    <text evidence="6">Monomer.</text>
</comment>
<dbReference type="PIRSF" id="PIRSF006641">
    <property type="entry name" value="CHP00092"/>
    <property type="match status" value="1"/>
</dbReference>
<dbReference type="NCBIfam" id="TIGR00092">
    <property type="entry name" value="redox-regulated ATPase YchF"/>
    <property type="match status" value="1"/>
</dbReference>
<comment type="function">
    <text evidence="6">Hydrolyzes ATP, and can also hydrolyze GTP with lower efficiency. Has lower affinity for GTP.</text>
</comment>
<dbReference type="RefSeq" id="XP_014160593.1">
    <property type="nucleotide sequence ID" value="XM_014305118.1"/>
</dbReference>
<keyword evidence="4 6" id="KW-0067">ATP-binding</keyword>
<dbReference type="FunFam" id="3.10.20.30:FF:000029">
    <property type="entry name" value="Obg-like ATPase 1"/>
    <property type="match status" value="1"/>
</dbReference>
<dbReference type="PANTHER" id="PTHR23305:SF11">
    <property type="entry name" value="OBG-LIKE ATPASE 1"/>
    <property type="match status" value="1"/>
</dbReference>
<gene>
    <name evidence="9" type="ORF">SARC_01159</name>
</gene>
<dbReference type="PROSITE" id="PS51710">
    <property type="entry name" value="G_OBG"/>
    <property type="match status" value="1"/>
</dbReference>
<dbReference type="InterPro" id="IPR004095">
    <property type="entry name" value="TGS"/>
</dbReference>
<keyword evidence="2" id="KW-0479">Metal-binding</keyword>
<dbReference type="InterPro" id="IPR023192">
    <property type="entry name" value="TGS-like_dom_sf"/>
</dbReference>
<dbReference type="Pfam" id="PF06071">
    <property type="entry name" value="YchF-GTPase_C"/>
    <property type="match status" value="1"/>
</dbReference>
<dbReference type="PROSITE" id="PS51880">
    <property type="entry name" value="TGS"/>
    <property type="match status" value="1"/>
</dbReference>
<organism evidence="9 10">
    <name type="scientific">Sphaeroforma arctica JP610</name>
    <dbReference type="NCBI Taxonomy" id="667725"/>
    <lineage>
        <taxon>Eukaryota</taxon>
        <taxon>Ichthyosporea</taxon>
        <taxon>Ichthyophonida</taxon>
        <taxon>Sphaeroforma</taxon>
    </lineage>
</organism>
<comment type="cofactor">
    <cofactor evidence="1">
        <name>Mg(2+)</name>
        <dbReference type="ChEBI" id="CHEBI:18420"/>
    </cofactor>
</comment>
<dbReference type="Gene3D" id="3.40.50.300">
    <property type="entry name" value="P-loop containing nucleotide triphosphate hydrolases"/>
    <property type="match status" value="1"/>
</dbReference>
<name>A0A0L0GCS6_9EUKA</name>
<dbReference type="InterPro" id="IPR012676">
    <property type="entry name" value="TGS-like"/>
</dbReference>
<evidence type="ECO:0000256" key="6">
    <source>
        <dbReference type="HAMAP-Rule" id="MF_03167"/>
    </source>
</evidence>
<keyword evidence="3 6" id="KW-0547">Nucleotide-binding</keyword>
<evidence type="ECO:0000256" key="3">
    <source>
        <dbReference type="ARBA" id="ARBA00022741"/>
    </source>
</evidence>
<dbReference type="EMBL" id="KQ241640">
    <property type="protein sequence ID" value="KNC86691.1"/>
    <property type="molecule type" value="Genomic_DNA"/>
</dbReference>
<evidence type="ECO:0000256" key="2">
    <source>
        <dbReference type="ARBA" id="ARBA00022723"/>
    </source>
</evidence>
<evidence type="ECO:0000313" key="10">
    <source>
        <dbReference type="Proteomes" id="UP000054560"/>
    </source>
</evidence>
<feature type="binding site" evidence="6">
    <location>
        <position position="231"/>
    </location>
    <ligand>
        <name>ATP</name>
        <dbReference type="ChEBI" id="CHEBI:30616"/>
    </ligand>
</feature>
<dbReference type="InterPro" id="IPR027417">
    <property type="entry name" value="P-loop_NTPase"/>
</dbReference>
<dbReference type="GO" id="GO:0005524">
    <property type="term" value="F:ATP binding"/>
    <property type="evidence" value="ECO:0007669"/>
    <property type="project" value="UniProtKB-UniRule"/>
</dbReference>
<dbReference type="Gene3D" id="1.10.150.300">
    <property type="entry name" value="TGS-like domain"/>
    <property type="match status" value="1"/>
</dbReference>
<dbReference type="HAMAP" id="MF_00944">
    <property type="entry name" value="YchF_OLA1_ATPase"/>
    <property type="match status" value="1"/>
</dbReference>
<dbReference type="AlphaFoldDB" id="A0A0L0GCS6"/>
<evidence type="ECO:0000259" key="8">
    <source>
        <dbReference type="PROSITE" id="PS51880"/>
    </source>
</evidence>
<dbReference type="FunFam" id="1.10.150.300:FF:000001">
    <property type="entry name" value="Ribosome-binding ATPase YchF"/>
    <property type="match status" value="1"/>
</dbReference>
<dbReference type="SUPFAM" id="SSF52540">
    <property type="entry name" value="P-loop containing nucleoside triphosphate hydrolases"/>
    <property type="match status" value="1"/>
</dbReference>
<feature type="binding site" evidence="6">
    <location>
        <begin position="32"/>
        <end position="37"/>
    </location>
    <ligand>
        <name>ATP</name>
        <dbReference type="ChEBI" id="CHEBI:30616"/>
    </ligand>
</feature>